<dbReference type="PANTHER" id="PTHR19136:SF81">
    <property type="entry name" value="MOLYBDENUM COFACTOR GUANYLYLTRANSFERASE"/>
    <property type="match status" value="1"/>
</dbReference>
<evidence type="ECO:0000256" key="3">
    <source>
        <dbReference type="ARBA" id="ARBA00022723"/>
    </source>
</evidence>
<dbReference type="GO" id="GO:0006777">
    <property type="term" value="P:Mo-molybdopterin cofactor biosynthetic process"/>
    <property type="evidence" value="ECO:0007669"/>
    <property type="project" value="UniProtKB-KW"/>
</dbReference>
<dbReference type="CDD" id="cd02503">
    <property type="entry name" value="MobA"/>
    <property type="match status" value="1"/>
</dbReference>
<evidence type="ECO:0000256" key="5">
    <source>
        <dbReference type="ARBA" id="ARBA00022842"/>
    </source>
</evidence>
<keyword evidence="11" id="KW-1185">Reference proteome</keyword>
<feature type="binding site" evidence="8">
    <location>
        <position position="19"/>
    </location>
    <ligand>
        <name>GTP</name>
        <dbReference type="ChEBI" id="CHEBI:37565"/>
    </ligand>
</feature>
<evidence type="ECO:0000256" key="1">
    <source>
        <dbReference type="ARBA" id="ARBA00022490"/>
    </source>
</evidence>
<dbReference type="EMBL" id="FUWM01000020">
    <property type="protein sequence ID" value="SJZ92609.1"/>
    <property type="molecule type" value="Genomic_DNA"/>
</dbReference>
<feature type="domain" description="MobA-like NTP transferase" evidence="9">
    <location>
        <begin position="3"/>
        <end position="143"/>
    </location>
</feature>
<evidence type="ECO:0000313" key="10">
    <source>
        <dbReference type="EMBL" id="SJZ92609.1"/>
    </source>
</evidence>
<dbReference type="Pfam" id="PF12804">
    <property type="entry name" value="NTP_transf_3"/>
    <property type="match status" value="1"/>
</dbReference>
<dbReference type="GO" id="GO:0046872">
    <property type="term" value="F:metal ion binding"/>
    <property type="evidence" value="ECO:0007669"/>
    <property type="project" value="UniProtKB-KW"/>
</dbReference>
<evidence type="ECO:0000256" key="2">
    <source>
        <dbReference type="ARBA" id="ARBA00022679"/>
    </source>
</evidence>
<comment type="function">
    <text evidence="8">Transfers a GMP moiety from GTP to Mo-molybdopterin (Mo-MPT) cofactor (Moco or molybdenum cofactor) to form Mo-molybdopterin guanine dinucleotide (Mo-MGD) cofactor.</text>
</comment>
<dbReference type="AlphaFoldDB" id="A0A1T4PMB0"/>
<comment type="domain">
    <text evidence="8">The N-terminal domain determines nucleotide recognition and specific binding, while the C-terminal domain determines the specific binding to the target protein.</text>
</comment>
<gene>
    <name evidence="8" type="primary">mobA</name>
    <name evidence="10" type="ORF">SAMN02745118_02218</name>
</gene>
<dbReference type="HAMAP" id="MF_00316">
    <property type="entry name" value="MobA"/>
    <property type="match status" value="1"/>
</dbReference>
<dbReference type="Gene3D" id="3.90.550.10">
    <property type="entry name" value="Spore Coat Polysaccharide Biosynthesis Protein SpsA, Chain A"/>
    <property type="match status" value="1"/>
</dbReference>
<feature type="binding site" evidence="8">
    <location>
        <position position="93"/>
    </location>
    <ligand>
        <name>Mg(2+)</name>
        <dbReference type="ChEBI" id="CHEBI:18420"/>
    </ligand>
</feature>
<dbReference type="STRING" id="142842.SAMN02745118_02218"/>
<feature type="binding site" evidence="8">
    <location>
        <position position="64"/>
    </location>
    <ligand>
        <name>GTP</name>
        <dbReference type="ChEBI" id="CHEBI:37565"/>
    </ligand>
</feature>
<evidence type="ECO:0000256" key="6">
    <source>
        <dbReference type="ARBA" id="ARBA00023134"/>
    </source>
</evidence>
<keyword evidence="2 8" id="KW-0808">Transferase</keyword>
<dbReference type="InterPro" id="IPR029044">
    <property type="entry name" value="Nucleotide-diphossugar_trans"/>
</dbReference>
<feature type="binding site" evidence="8">
    <location>
        <position position="93"/>
    </location>
    <ligand>
        <name>GTP</name>
        <dbReference type="ChEBI" id="CHEBI:37565"/>
    </ligand>
</feature>
<dbReference type="EC" id="2.7.7.77" evidence="8"/>
<evidence type="ECO:0000256" key="4">
    <source>
        <dbReference type="ARBA" id="ARBA00022741"/>
    </source>
</evidence>
<comment type="similarity">
    <text evidence="8">Belongs to the MobA family.</text>
</comment>
<keyword evidence="1 8" id="KW-0963">Cytoplasm</keyword>
<dbReference type="SUPFAM" id="SSF53448">
    <property type="entry name" value="Nucleotide-diphospho-sugar transferases"/>
    <property type="match status" value="1"/>
</dbReference>
<dbReference type="RefSeq" id="WP_078810662.1">
    <property type="nucleotide sequence ID" value="NZ_FUWM01000020.1"/>
</dbReference>
<name>A0A1T4PMB0_9FIRM</name>
<sequence length="195" mass="22507">MAAIILAGGKSSRMEGANKHLMEFRGETMIGYLIKKLKTVFTEIIISTKDENLYQEYDVQIAVDDFNHQGPLSGIHAGLMASNDHHNLVIGCDMPLLNLKLIEYMLGQQLPDLLVPRINGQFEPLHAIYSKECIIKIEESIKKEQYKIMDFWPTVEVKYIEEAEIKEFDPHLYSFFNVNTRDDYNQVLKVLNRLD</sequence>
<evidence type="ECO:0000256" key="8">
    <source>
        <dbReference type="HAMAP-Rule" id="MF_00316"/>
    </source>
</evidence>
<keyword evidence="6 8" id="KW-0342">GTP-binding</keyword>
<comment type="catalytic activity">
    <reaction evidence="8">
        <text>Mo-molybdopterin + GTP + H(+) = Mo-molybdopterin guanine dinucleotide + diphosphate</text>
        <dbReference type="Rhea" id="RHEA:34243"/>
        <dbReference type="ChEBI" id="CHEBI:15378"/>
        <dbReference type="ChEBI" id="CHEBI:33019"/>
        <dbReference type="ChEBI" id="CHEBI:37565"/>
        <dbReference type="ChEBI" id="CHEBI:71302"/>
        <dbReference type="ChEBI" id="CHEBI:71310"/>
        <dbReference type="EC" id="2.7.7.77"/>
    </reaction>
</comment>
<keyword evidence="4 8" id="KW-0547">Nucleotide-binding</keyword>
<proteinExistence type="inferred from homology"/>
<dbReference type="OrthoDB" id="9788394at2"/>
<keyword evidence="5 8" id="KW-0460">Magnesium</keyword>
<dbReference type="InterPro" id="IPR025877">
    <property type="entry name" value="MobA-like_NTP_Trfase"/>
</dbReference>
<keyword evidence="3 8" id="KW-0479">Metal-binding</keyword>
<evidence type="ECO:0000313" key="11">
    <source>
        <dbReference type="Proteomes" id="UP000190625"/>
    </source>
</evidence>
<evidence type="ECO:0000256" key="7">
    <source>
        <dbReference type="ARBA" id="ARBA00023150"/>
    </source>
</evidence>
<dbReference type="GO" id="GO:0061603">
    <property type="term" value="F:molybdenum cofactor guanylyltransferase activity"/>
    <property type="evidence" value="ECO:0007669"/>
    <property type="project" value="UniProtKB-EC"/>
</dbReference>
<keyword evidence="7 8" id="KW-0501">Molybdenum cofactor biosynthesis</keyword>
<comment type="subcellular location">
    <subcellularLocation>
        <location evidence="8">Cytoplasm</location>
    </subcellularLocation>
</comment>
<dbReference type="InterPro" id="IPR013482">
    <property type="entry name" value="Molybde_CF_guanTrfase"/>
</dbReference>
<protein>
    <recommendedName>
        <fullName evidence="8">Probable molybdenum cofactor guanylyltransferase</fullName>
        <shortName evidence="8">MoCo guanylyltransferase</shortName>
        <ecNumber evidence="8">2.7.7.77</ecNumber>
    </recommendedName>
    <alternativeName>
        <fullName evidence="8">GTP:molybdopterin guanylyltransferase</fullName>
    </alternativeName>
    <alternativeName>
        <fullName evidence="8">Mo-MPT guanylyltransferase</fullName>
    </alternativeName>
    <alternativeName>
        <fullName evidence="8">Molybdopterin guanylyltransferase</fullName>
    </alternativeName>
    <alternativeName>
        <fullName evidence="8">Molybdopterin-guanine dinucleotide synthase</fullName>
        <shortName evidence="8">MGD synthase</shortName>
    </alternativeName>
</protein>
<evidence type="ECO:0000259" key="9">
    <source>
        <dbReference type="Pfam" id="PF12804"/>
    </source>
</evidence>
<comment type="cofactor">
    <cofactor evidence="8">
        <name>Mg(2+)</name>
        <dbReference type="ChEBI" id="CHEBI:18420"/>
    </cofactor>
</comment>
<dbReference type="PANTHER" id="PTHR19136">
    <property type="entry name" value="MOLYBDENUM COFACTOR GUANYLYLTRANSFERASE"/>
    <property type="match status" value="1"/>
</dbReference>
<dbReference type="Proteomes" id="UP000190625">
    <property type="component" value="Unassembled WGS sequence"/>
</dbReference>
<accession>A0A1T4PMB0</accession>
<comment type="caution">
    <text evidence="8">Lacks conserved residue(s) required for the propagation of feature annotation.</text>
</comment>
<organism evidence="10 11">
    <name type="scientific">Selenihalanaerobacter shriftii</name>
    <dbReference type="NCBI Taxonomy" id="142842"/>
    <lineage>
        <taxon>Bacteria</taxon>
        <taxon>Bacillati</taxon>
        <taxon>Bacillota</taxon>
        <taxon>Clostridia</taxon>
        <taxon>Halanaerobiales</taxon>
        <taxon>Halobacteroidaceae</taxon>
        <taxon>Selenihalanaerobacter</taxon>
    </lineage>
</organism>
<dbReference type="GO" id="GO:0005737">
    <property type="term" value="C:cytoplasm"/>
    <property type="evidence" value="ECO:0007669"/>
    <property type="project" value="UniProtKB-SubCell"/>
</dbReference>
<feature type="binding site" evidence="8">
    <location>
        <begin position="6"/>
        <end position="8"/>
    </location>
    <ligand>
        <name>GTP</name>
        <dbReference type="ChEBI" id="CHEBI:37565"/>
    </ligand>
</feature>
<dbReference type="GO" id="GO:0005525">
    <property type="term" value="F:GTP binding"/>
    <property type="evidence" value="ECO:0007669"/>
    <property type="project" value="UniProtKB-UniRule"/>
</dbReference>
<reference evidence="11" key="1">
    <citation type="submission" date="2017-02" db="EMBL/GenBank/DDBJ databases">
        <authorList>
            <person name="Varghese N."/>
            <person name="Submissions S."/>
        </authorList>
    </citation>
    <scope>NUCLEOTIDE SEQUENCE [LARGE SCALE GENOMIC DNA]</scope>
    <source>
        <strain evidence="11">ATCC BAA-73</strain>
    </source>
</reference>